<feature type="transmembrane region" description="Helical" evidence="1">
    <location>
        <begin position="43"/>
        <end position="63"/>
    </location>
</feature>
<dbReference type="EMBL" id="UINC01027733">
    <property type="protein sequence ID" value="SVB07486.1"/>
    <property type="molecule type" value="Genomic_DNA"/>
</dbReference>
<dbReference type="AlphaFoldDB" id="A0A382B0Z4"/>
<feature type="transmembrane region" description="Helical" evidence="1">
    <location>
        <begin position="18"/>
        <end position="36"/>
    </location>
</feature>
<dbReference type="InterPro" id="IPR045781">
    <property type="entry name" value="SxtJ"/>
</dbReference>
<organism evidence="2">
    <name type="scientific">marine metagenome</name>
    <dbReference type="NCBI Taxonomy" id="408172"/>
    <lineage>
        <taxon>unclassified sequences</taxon>
        <taxon>metagenomes</taxon>
        <taxon>ecological metagenomes</taxon>
    </lineage>
</organism>
<keyword evidence="1" id="KW-0812">Transmembrane</keyword>
<name>A0A382B0Z4_9ZZZZ</name>
<evidence type="ECO:0008006" key="3">
    <source>
        <dbReference type="Google" id="ProtNLM"/>
    </source>
</evidence>
<keyword evidence="1" id="KW-1133">Transmembrane helix</keyword>
<accession>A0A382B0Z4</accession>
<evidence type="ECO:0000313" key="2">
    <source>
        <dbReference type="EMBL" id="SVB07486.1"/>
    </source>
</evidence>
<keyword evidence="1" id="KW-0472">Membrane</keyword>
<reference evidence="2" key="1">
    <citation type="submission" date="2018-05" db="EMBL/GenBank/DDBJ databases">
        <authorList>
            <person name="Lanie J.A."/>
            <person name="Ng W.-L."/>
            <person name="Kazmierczak K.M."/>
            <person name="Andrzejewski T.M."/>
            <person name="Davidsen T.M."/>
            <person name="Wayne K.J."/>
            <person name="Tettelin H."/>
            <person name="Glass J.I."/>
            <person name="Rusch D."/>
            <person name="Podicherti R."/>
            <person name="Tsui H.-C.T."/>
            <person name="Winkler M.E."/>
        </authorList>
    </citation>
    <scope>NUCLEOTIDE SEQUENCE</scope>
</reference>
<feature type="transmembrane region" description="Helical" evidence="1">
    <location>
        <begin position="83"/>
        <end position="104"/>
    </location>
</feature>
<dbReference type="Pfam" id="PF19588">
    <property type="entry name" value="SxtJ"/>
    <property type="match status" value="1"/>
</dbReference>
<protein>
    <recommendedName>
        <fullName evidence="3">SxtJ</fullName>
    </recommendedName>
</protein>
<evidence type="ECO:0000256" key="1">
    <source>
        <dbReference type="SAM" id="Phobius"/>
    </source>
</evidence>
<proteinExistence type="predicted"/>
<gene>
    <name evidence="2" type="ORF">METZ01_LOCUS160340</name>
</gene>
<sequence>MHENLNREEEVKVSSDQSFGIVFALVFLAVGVWVVSGGQSKGWFFFVSAALFLVVAIARPSILGPLNRAWAKFGLLLGQVFNPLLLGVVFFLVVTPIAVVLRLLGKDSLHLKSKSDLESYWIDRSPAGPKFGSMTKQF</sequence>